<dbReference type="EMBL" id="JABCKI010005716">
    <property type="protein sequence ID" value="KAG5639658.1"/>
    <property type="molecule type" value="Genomic_DNA"/>
</dbReference>
<feature type="compositionally biased region" description="Low complexity" evidence="1">
    <location>
        <begin position="362"/>
        <end position="380"/>
    </location>
</feature>
<evidence type="ECO:0000256" key="1">
    <source>
        <dbReference type="SAM" id="MobiDB-lite"/>
    </source>
</evidence>
<evidence type="ECO:0000313" key="3">
    <source>
        <dbReference type="Proteomes" id="UP000717328"/>
    </source>
</evidence>
<feature type="region of interest" description="Disordered" evidence="1">
    <location>
        <begin position="290"/>
        <end position="386"/>
    </location>
</feature>
<feature type="compositionally biased region" description="Polar residues" evidence="1">
    <location>
        <begin position="25"/>
        <end position="34"/>
    </location>
</feature>
<feature type="compositionally biased region" description="Polar residues" evidence="1">
    <location>
        <begin position="438"/>
        <end position="447"/>
    </location>
</feature>
<protein>
    <submittedName>
        <fullName evidence="2">Uncharacterized protein</fullName>
    </submittedName>
</protein>
<feature type="compositionally biased region" description="Basic residues" evidence="1">
    <location>
        <begin position="11"/>
        <end position="21"/>
    </location>
</feature>
<feature type="compositionally biased region" description="Acidic residues" evidence="1">
    <location>
        <begin position="456"/>
        <end position="465"/>
    </location>
</feature>
<organism evidence="2 3">
    <name type="scientific">Sphagnurus paluster</name>
    <dbReference type="NCBI Taxonomy" id="117069"/>
    <lineage>
        <taxon>Eukaryota</taxon>
        <taxon>Fungi</taxon>
        <taxon>Dikarya</taxon>
        <taxon>Basidiomycota</taxon>
        <taxon>Agaricomycotina</taxon>
        <taxon>Agaricomycetes</taxon>
        <taxon>Agaricomycetidae</taxon>
        <taxon>Agaricales</taxon>
        <taxon>Tricholomatineae</taxon>
        <taxon>Lyophyllaceae</taxon>
        <taxon>Sphagnurus</taxon>
    </lineage>
</organism>
<evidence type="ECO:0000313" key="2">
    <source>
        <dbReference type="EMBL" id="KAG5639658.1"/>
    </source>
</evidence>
<proteinExistence type="predicted"/>
<reference evidence="2" key="2">
    <citation type="submission" date="2021-10" db="EMBL/GenBank/DDBJ databases">
        <title>Phylogenomics reveals ancestral predisposition of the termite-cultivated fungus Termitomyces towards a domesticated lifestyle.</title>
        <authorList>
            <person name="Auxier B."/>
            <person name="Grum-Grzhimaylo A."/>
            <person name="Cardenas M.E."/>
            <person name="Lodge J.D."/>
            <person name="Laessoe T."/>
            <person name="Pedersen O."/>
            <person name="Smith M.E."/>
            <person name="Kuyper T.W."/>
            <person name="Franco-Molano E.A."/>
            <person name="Baroni T.J."/>
            <person name="Aanen D.K."/>
        </authorList>
    </citation>
    <scope>NUCLEOTIDE SEQUENCE</scope>
    <source>
        <strain evidence="2">D49</strain>
    </source>
</reference>
<dbReference type="Proteomes" id="UP000717328">
    <property type="component" value="Unassembled WGS sequence"/>
</dbReference>
<feature type="region of interest" description="Disordered" evidence="1">
    <location>
        <begin position="233"/>
        <end position="269"/>
    </location>
</feature>
<feature type="compositionally biased region" description="Pro residues" evidence="1">
    <location>
        <begin position="242"/>
        <end position="262"/>
    </location>
</feature>
<feature type="compositionally biased region" description="Polar residues" evidence="1">
    <location>
        <begin position="414"/>
        <end position="424"/>
    </location>
</feature>
<feature type="compositionally biased region" description="Polar residues" evidence="1">
    <location>
        <begin position="296"/>
        <end position="312"/>
    </location>
</feature>
<gene>
    <name evidence="2" type="ORF">H0H81_008819</name>
</gene>
<reference evidence="2" key="1">
    <citation type="submission" date="2021-02" db="EMBL/GenBank/DDBJ databases">
        <authorList>
            <person name="Nieuwenhuis M."/>
            <person name="Van De Peppel L.J.J."/>
        </authorList>
    </citation>
    <scope>NUCLEOTIDE SEQUENCE</scope>
    <source>
        <strain evidence="2">D49</strain>
    </source>
</reference>
<comment type="caution">
    <text evidence="2">The sequence shown here is derived from an EMBL/GenBank/DDBJ whole genome shotgun (WGS) entry which is preliminary data.</text>
</comment>
<dbReference type="AlphaFoldDB" id="A0A9P7K764"/>
<feature type="compositionally biased region" description="Low complexity" evidence="1">
    <location>
        <begin position="1"/>
        <end position="10"/>
    </location>
</feature>
<sequence length="630" mass="68559">MPSVAASHTSSRSRKSTKHAKSRNEASQELSNTADVPEKLYVKTAGIQRSSSFKTGSPLRPDDPLETLTDILGESRRRSRCPPEFLLEKSSRSLSETYMELGKKFTIVTGSDAMKLYKKFLGGKSAAEILAEKENAAAGNDCAPYLVFAVPYSEGDTGRKFAAYFGTWHGKNVRSLSFYILRCSSIEERIAFLDGQLRKAARALDNEFKRAKVYGPALTASILGSVEDLQESSTIKPQPLTITPPPFDLKLDPPPTPSPSTRPPRSATDSVMSLPFLNMVRGVPLGHHVPLRVTNPDRNSMISSSDGTNTDLATDKDPAHTVLPSIAEDDASPTPAPNQALPLDQELPTPEVARTSRNLSVRSSQSKESTKSSAASTASTESRRKEKEIVELSIVLLEERTEIRTWHGLERQPSKASSRITPSRVSLWDGPLARDSGITYSTPPTRRSSPHKGDDDSSDGEDWEDAPVIPLPVAPSVTRSTSERSHRPVIPGASMRFMMAGKALSATPVVPMVSLVEANTGFGQHSPYIVDHTNGFGQHSPYHHTPELCNAFGQQSPYASPSEVINSFGQHSPYPPHADLNKSLGQPSPYPHSPYLPMSAYTSPYHSPIIPPTVRPLSRNIYPGGAPFHP</sequence>
<feature type="region of interest" description="Disordered" evidence="1">
    <location>
        <begin position="566"/>
        <end position="589"/>
    </location>
</feature>
<dbReference type="OrthoDB" id="3048996at2759"/>
<accession>A0A9P7K764</accession>
<keyword evidence="3" id="KW-1185">Reference proteome</keyword>
<name>A0A9P7K764_9AGAR</name>
<feature type="region of interest" description="Disordered" evidence="1">
    <location>
        <begin position="1"/>
        <end position="37"/>
    </location>
</feature>
<feature type="region of interest" description="Disordered" evidence="1">
    <location>
        <begin position="408"/>
        <end position="487"/>
    </location>
</feature>